<protein>
    <submittedName>
        <fullName evidence="5">GNAT family N-acetyltransferase</fullName>
    </submittedName>
</protein>
<dbReference type="SUPFAM" id="SSF55729">
    <property type="entry name" value="Acyl-CoA N-acyltransferases (Nat)"/>
    <property type="match status" value="1"/>
</dbReference>
<sequence>MDAQEASYSIDTANAEDIVIRAARPGDCEGIAALGNMPGYRWGTLRLPYQSPEATRKWLEGINPANNVNLVVEKDGRIIGSGGFERLQGRRAHVACLGMGLHDDFHGQGIGSRLLRELIMIADDWLNLKRIELTVYVDNAPAIALYKRNGFEIEGTHREFAFRGGAFVDAYAMARIKP</sequence>
<comment type="caution">
    <text evidence="5">The sequence shown here is derived from an EMBL/GenBank/DDBJ whole genome shotgun (WGS) entry which is preliminary data.</text>
</comment>
<dbReference type="InterPro" id="IPR016181">
    <property type="entry name" value="Acyl_CoA_acyltransferase"/>
</dbReference>
<dbReference type="PANTHER" id="PTHR43792">
    <property type="entry name" value="GNAT FAMILY, PUTATIVE (AFU_ORTHOLOGUE AFUA_3G00765)-RELATED-RELATED"/>
    <property type="match status" value="1"/>
</dbReference>
<evidence type="ECO:0000256" key="2">
    <source>
        <dbReference type="ARBA" id="ARBA00023315"/>
    </source>
</evidence>
<dbReference type="PANTHER" id="PTHR43792:SF8">
    <property type="entry name" value="[RIBOSOMAL PROTEIN US5]-ALANINE N-ACETYLTRANSFERASE"/>
    <property type="match status" value="1"/>
</dbReference>
<dbReference type="Proteomes" id="UP000605848">
    <property type="component" value="Unassembled WGS sequence"/>
</dbReference>
<evidence type="ECO:0000256" key="1">
    <source>
        <dbReference type="ARBA" id="ARBA00022679"/>
    </source>
</evidence>
<dbReference type="Gene3D" id="3.40.630.30">
    <property type="match status" value="1"/>
</dbReference>
<dbReference type="AlphaFoldDB" id="A0A937CWP9"/>
<evidence type="ECO:0000259" key="4">
    <source>
        <dbReference type="PROSITE" id="PS51186"/>
    </source>
</evidence>
<keyword evidence="2" id="KW-0012">Acyltransferase</keyword>
<dbReference type="RefSeq" id="WP_202058151.1">
    <property type="nucleotide sequence ID" value="NZ_JAEQMY010000009.1"/>
</dbReference>
<dbReference type="CDD" id="cd04301">
    <property type="entry name" value="NAT_SF"/>
    <property type="match status" value="1"/>
</dbReference>
<keyword evidence="6" id="KW-1185">Reference proteome</keyword>
<evidence type="ECO:0000313" key="5">
    <source>
        <dbReference type="EMBL" id="MBL0404023.1"/>
    </source>
</evidence>
<evidence type="ECO:0000256" key="3">
    <source>
        <dbReference type="ARBA" id="ARBA00038502"/>
    </source>
</evidence>
<proteinExistence type="inferred from homology"/>
<feature type="domain" description="N-acetyltransferase" evidence="4">
    <location>
        <begin position="18"/>
        <end position="178"/>
    </location>
</feature>
<dbReference type="EMBL" id="JAEQMY010000009">
    <property type="protein sequence ID" value="MBL0404023.1"/>
    <property type="molecule type" value="Genomic_DNA"/>
</dbReference>
<keyword evidence="1" id="KW-0808">Transferase</keyword>
<gene>
    <name evidence="5" type="ORF">JKG68_08615</name>
</gene>
<name>A0A937CWP9_9HYPH</name>
<comment type="similarity">
    <text evidence="3">Belongs to the acetyltransferase family. RimJ subfamily.</text>
</comment>
<reference evidence="5" key="1">
    <citation type="submission" date="2021-01" db="EMBL/GenBank/DDBJ databases">
        <title>Microvirga sp.</title>
        <authorList>
            <person name="Kim M.K."/>
        </authorList>
    </citation>
    <scope>NUCLEOTIDE SEQUENCE</scope>
    <source>
        <strain evidence="5">5420S-16</strain>
    </source>
</reference>
<dbReference type="InterPro" id="IPR000182">
    <property type="entry name" value="GNAT_dom"/>
</dbReference>
<accession>A0A937CWP9</accession>
<dbReference type="Pfam" id="PF00583">
    <property type="entry name" value="Acetyltransf_1"/>
    <property type="match status" value="1"/>
</dbReference>
<evidence type="ECO:0000313" key="6">
    <source>
        <dbReference type="Proteomes" id="UP000605848"/>
    </source>
</evidence>
<dbReference type="GO" id="GO:0016747">
    <property type="term" value="F:acyltransferase activity, transferring groups other than amino-acyl groups"/>
    <property type="evidence" value="ECO:0007669"/>
    <property type="project" value="InterPro"/>
</dbReference>
<organism evidence="5 6">
    <name type="scientific">Microvirga aerilata</name>
    <dbReference type="NCBI Taxonomy" id="670292"/>
    <lineage>
        <taxon>Bacteria</taxon>
        <taxon>Pseudomonadati</taxon>
        <taxon>Pseudomonadota</taxon>
        <taxon>Alphaproteobacteria</taxon>
        <taxon>Hyphomicrobiales</taxon>
        <taxon>Methylobacteriaceae</taxon>
        <taxon>Microvirga</taxon>
    </lineage>
</organism>
<dbReference type="InterPro" id="IPR051531">
    <property type="entry name" value="N-acetyltransferase"/>
</dbReference>
<dbReference type="PROSITE" id="PS51186">
    <property type="entry name" value="GNAT"/>
    <property type="match status" value="1"/>
</dbReference>